<dbReference type="SUPFAM" id="SSF48113">
    <property type="entry name" value="Heme-dependent peroxidases"/>
    <property type="match status" value="1"/>
</dbReference>
<comment type="similarity">
    <text evidence="3">Belongs to the peroxidase family. Ascorbate peroxidase subfamily.</text>
</comment>
<keyword evidence="10 16" id="KW-0408">Iron</keyword>
<keyword evidence="8 16" id="KW-0106">Calcium</keyword>
<feature type="binding site" evidence="16">
    <location>
        <position position="251"/>
    </location>
    <ligand>
        <name>Ca(2+)</name>
        <dbReference type="ChEBI" id="CHEBI:29108"/>
        <label>2</label>
    </ligand>
</feature>
<dbReference type="PANTHER" id="PTHR31388:SF270">
    <property type="entry name" value="PEROXIDASE 22-RELATED"/>
    <property type="match status" value="1"/>
</dbReference>
<dbReference type="PROSITE" id="PS00435">
    <property type="entry name" value="PEROXIDASE_1"/>
    <property type="match status" value="1"/>
</dbReference>
<dbReference type="CDD" id="cd00693">
    <property type="entry name" value="secretory_peroxidase"/>
    <property type="match status" value="1"/>
</dbReference>
<feature type="disulfide bond" evidence="18">
    <location>
        <begin position="203"/>
        <end position="235"/>
    </location>
</feature>
<feature type="binding site" evidence="16">
    <location>
        <position position="256"/>
    </location>
    <ligand>
        <name>Ca(2+)</name>
        <dbReference type="ChEBI" id="CHEBI:29108"/>
        <label>2</label>
    </ligand>
</feature>
<dbReference type="Pfam" id="PF00141">
    <property type="entry name" value="peroxidase"/>
    <property type="match status" value="1"/>
</dbReference>
<dbReference type="KEGG" id="qsa:O6P43_003094"/>
<dbReference type="GO" id="GO:0005576">
    <property type="term" value="C:extracellular region"/>
    <property type="evidence" value="ECO:0007669"/>
    <property type="project" value="UniProtKB-SubCell"/>
</dbReference>
<keyword evidence="6 19" id="KW-0349">Heme</keyword>
<dbReference type="GO" id="GO:0046872">
    <property type="term" value="F:metal ion binding"/>
    <property type="evidence" value="ECO:0007669"/>
    <property type="project" value="UniProtKB-UniRule"/>
</dbReference>
<evidence type="ECO:0000256" key="2">
    <source>
        <dbReference type="ARBA" id="ARBA00002322"/>
    </source>
</evidence>
<name>A0AAD7QEE2_QUISA</name>
<dbReference type="GO" id="GO:0140825">
    <property type="term" value="F:lactoperoxidase activity"/>
    <property type="evidence" value="ECO:0007669"/>
    <property type="project" value="UniProtKB-EC"/>
</dbReference>
<comment type="cofactor">
    <cofactor evidence="16 19">
        <name>heme b</name>
        <dbReference type="ChEBI" id="CHEBI:60344"/>
    </cofactor>
    <text evidence="16 19">Binds 1 heme b (iron(II)-protoporphyrin IX) group per subunit.</text>
</comment>
<comment type="caution">
    <text evidence="21">The sequence shown here is derived from an EMBL/GenBank/DDBJ whole genome shotgun (WGS) entry which is preliminary data.</text>
</comment>
<feature type="active site" description="Proton acceptor" evidence="14">
    <location>
        <position position="70"/>
    </location>
</feature>
<feature type="binding site" evidence="16">
    <location>
        <position position="71"/>
    </location>
    <ligand>
        <name>Ca(2+)</name>
        <dbReference type="ChEBI" id="CHEBI:29108"/>
        <label>1</label>
    </ligand>
</feature>
<keyword evidence="5 19" id="KW-0575">Peroxidase</keyword>
<comment type="subcellular location">
    <subcellularLocation>
        <location evidence="19">Secreted</location>
    </subcellularLocation>
</comment>
<keyword evidence="19" id="KW-0732">Signal</keyword>
<dbReference type="PRINTS" id="PR00458">
    <property type="entry name" value="PEROXIDASE"/>
</dbReference>
<dbReference type="InterPro" id="IPR010255">
    <property type="entry name" value="Haem_peroxidase_sf"/>
</dbReference>
<dbReference type="PANTHER" id="PTHR31388">
    <property type="entry name" value="PEROXIDASE 72-RELATED"/>
    <property type="match status" value="1"/>
</dbReference>
<dbReference type="EC" id="1.11.1.7" evidence="4 19"/>
<dbReference type="Gene3D" id="1.10.420.10">
    <property type="entry name" value="Peroxidase, domain 2"/>
    <property type="match status" value="1"/>
</dbReference>
<dbReference type="AlphaFoldDB" id="A0AAD7QEE2"/>
<feature type="disulfide bond" evidence="18">
    <location>
        <begin position="72"/>
        <end position="77"/>
    </location>
</feature>
<feature type="binding site" evidence="16">
    <location>
        <position position="248"/>
    </location>
    <ligand>
        <name>Ca(2+)</name>
        <dbReference type="ChEBI" id="CHEBI:29108"/>
        <label>2</label>
    </ligand>
</feature>
<sequence>MASFYYILAVAAALCSAILVGGGTGTSAQLTPTFYDKTCPDLHTIIRSVVEDALQTDPRITASIIRLHFHDCFVNGCDGSLLLDNSSTILSEKEARPNNNSVRGFEVIDKIKTAVEKACPRLVSCADILTIASEESVSLSGGPEWPVPLGRRDSLTANRTLAETLPGPRSTLEQLKARFRIVGLNTEDLVALSGAHTFGRSRCVLFRDRLYNFNNTGIPDPTLSSDLRTKLRKLCPETGREDTLANLDQTTPDEFDNVYYSNLQVNKGLLQSDQELFSTPGADTKAIVNKFTSSKDAFFNSFVKSMIRMGNITPLTGKAGEIRLNCRRVNTRVNDDLLQFKVVLNKWFDDIVVLIIYAC</sequence>
<evidence type="ECO:0000256" key="9">
    <source>
        <dbReference type="ARBA" id="ARBA00023002"/>
    </source>
</evidence>
<evidence type="ECO:0000313" key="21">
    <source>
        <dbReference type="EMBL" id="KAJ7979730.1"/>
    </source>
</evidence>
<dbReference type="GO" id="GO:0006979">
    <property type="term" value="P:response to oxidative stress"/>
    <property type="evidence" value="ECO:0007669"/>
    <property type="project" value="UniProtKB-UniRule"/>
</dbReference>
<dbReference type="InterPro" id="IPR033905">
    <property type="entry name" value="Secretory_peroxidase"/>
</dbReference>
<keyword evidence="12" id="KW-0325">Glycoprotein</keyword>
<organism evidence="21 22">
    <name type="scientific">Quillaja saponaria</name>
    <name type="common">Soap bark tree</name>
    <dbReference type="NCBI Taxonomy" id="32244"/>
    <lineage>
        <taxon>Eukaryota</taxon>
        <taxon>Viridiplantae</taxon>
        <taxon>Streptophyta</taxon>
        <taxon>Embryophyta</taxon>
        <taxon>Tracheophyta</taxon>
        <taxon>Spermatophyta</taxon>
        <taxon>Magnoliopsida</taxon>
        <taxon>eudicotyledons</taxon>
        <taxon>Gunneridae</taxon>
        <taxon>Pentapetalae</taxon>
        <taxon>rosids</taxon>
        <taxon>fabids</taxon>
        <taxon>Fabales</taxon>
        <taxon>Quillajaceae</taxon>
        <taxon>Quillaja</taxon>
    </lineage>
</organism>
<feature type="binding site" evidence="16">
    <location>
        <position position="76"/>
    </location>
    <ligand>
        <name>Ca(2+)</name>
        <dbReference type="ChEBI" id="CHEBI:29108"/>
        <label>1</label>
    </ligand>
</feature>
<keyword evidence="19" id="KW-0964">Secreted</keyword>
<keyword evidence="7 16" id="KW-0479">Metal-binding</keyword>
<keyword evidence="11 18" id="KW-1015">Disulfide bond</keyword>
<dbReference type="PROSITE" id="PS00436">
    <property type="entry name" value="PEROXIDASE_2"/>
    <property type="match status" value="1"/>
</dbReference>
<evidence type="ECO:0000256" key="17">
    <source>
        <dbReference type="PIRSR" id="PIRSR600823-4"/>
    </source>
</evidence>
<evidence type="ECO:0000256" key="10">
    <source>
        <dbReference type="ARBA" id="ARBA00023004"/>
    </source>
</evidence>
<keyword evidence="9 19" id="KW-0560">Oxidoreductase</keyword>
<dbReference type="EMBL" id="JARAOO010000002">
    <property type="protein sequence ID" value="KAJ7979730.1"/>
    <property type="molecule type" value="Genomic_DNA"/>
</dbReference>
<feature type="site" description="Transition state stabilizer" evidence="17">
    <location>
        <position position="66"/>
    </location>
</feature>
<dbReference type="Gene3D" id="1.10.520.10">
    <property type="match status" value="1"/>
</dbReference>
<dbReference type="FunFam" id="1.10.520.10:FF:000001">
    <property type="entry name" value="Peroxidase"/>
    <property type="match status" value="1"/>
</dbReference>
<dbReference type="FunFam" id="1.10.420.10:FF:000001">
    <property type="entry name" value="Peroxidase"/>
    <property type="match status" value="1"/>
</dbReference>
<dbReference type="InterPro" id="IPR002016">
    <property type="entry name" value="Haem_peroxidase"/>
</dbReference>
<dbReference type="Proteomes" id="UP001163823">
    <property type="component" value="Chromosome 2"/>
</dbReference>
<dbReference type="GO" id="GO:0020037">
    <property type="term" value="F:heme binding"/>
    <property type="evidence" value="ECO:0007669"/>
    <property type="project" value="UniProtKB-UniRule"/>
</dbReference>
<feature type="binding site" description="axial binding residue" evidence="16">
    <location>
        <position position="196"/>
    </location>
    <ligand>
        <name>heme b</name>
        <dbReference type="ChEBI" id="CHEBI:60344"/>
    </ligand>
    <ligandPart>
        <name>Fe</name>
        <dbReference type="ChEBI" id="CHEBI:18248"/>
    </ligandPart>
</feature>
<evidence type="ECO:0000313" key="22">
    <source>
        <dbReference type="Proteomes" id="UP001163823"/>
    </source>
</evidence>
<evidence type="ECO:0000256" key="18">
    <source>
        <dbReference type="PIRSR" id="PIRSR600823-5"/>
    </source>
</evidence>
<dbReference type="InterPro" id="IPR019794">
    <property type="entry name" value="Peroxidases_AS"/>
</dbReference>
<feature type="disulfide bond" evidence="18">
    <location>
        <begin position="39"/>
        <end position="119"/>
    </location>
</feature>
<feature type="binding site" evidence="16">
    <location>
        <position position="74"/>
    </location>
    <ligand>
        <name>Ca(2+)</name>
        <dbReference type="ChEBI" id="CHEBI:29108"/>
        <label>1</label>
    </ligand>
</feature>
<feature type="binding site" evidence="15">
    <location>
        <position position="166"/>
    </location>
    <ligand>
        <name>substrate</name>
    </ligand>
</feature>
<reference evidence="21" key="1">
    <citation type="journal article" date="2023" name="Science">
        <title>Elucidation of the pathway for biosynthesis of saponin adjuvants from the soapbark tree.</title>
        <authorList>
            <person name="Reed J."/>
            <person name="Orme A."/>
            <person name="El-Demerdash A."/>
            <person name="Owen C."/>
            <person name="Martin L.B.B."/>
            <person name="Misra R.C."/>
            <person name="Kikuchi S."/>
            <person name="Rejzek M."/>
            <person name="Martin A.C."/>
            <person name="Harkess A."/>
            <person name="Leebens-Mack J."/>
            <person name="Louveau T."/>
            <person name="Stephenson M.J."/>
            <person name="Osbourn A."/>
        </authorList>
    </citation>
    <scope>NUCLEOTIDE SEQUENCE</scope>
    <source>
        <strain evidence="21">S10</strain>
    </source>
</reference>
<feature type="binding site" evidence="16">
    <location>
        <position position="197"/>
    </location>
    <ligand>
        <name>Ca(2+)</name>
        <dbReference type="ChEBI" id="CHEBI:29108"/>
        <label>2</label>
    </ligand>
</feature>
<feature type="chain" id="PRO_5041781249" description="Peroxidase" evidence="19">
    <location>
        <begin position="18"/>
        <end position="359"/>
    </location>
</feature>
<feature type="binding site" evidence="16">
    <location>
        <position position="92"/>
    </location>
    <ligand>
        <name>Ca(2+)</name>
        <dbReference type="ChEBI" id="CHEBI:29108"/>
        <label>1</label>
    </ligand>
</feature>
<gene>
    <name evidence="21" type="ORF">O6P43_003094</name>
</gene>
<comment type="similarity">
    <text evidence="19">Belongs to the peroxidase family. Classical plant (class III) peroxidase subfamily.</text>
</comment>
<evidence type="ECO:0000256" key="11">
    <source>
        <dbReference type="ARBA" id="ARBA00023157"/>
    </source>
</evidence>
<dbReference type="PROSITE" id="PS50873">
    <property type="entry name" value="PEROXIDASE_4"/>
    <property type="match status" value="1"/>
</dbReference>
<evidence type="ECO:0000256" key="12">
    <source>
        <dbReference type="ARBA" id="ARBA00023180"/>
    </source>
</evidence>
<dbReference type="GO" id="GO:0042744">
    <property type="term" value="P:hydrogen peroxide catabolic process"/>
    <property type="evidence" value="ECO:0007669"/>
    <property type="project" value="UniProtKB-KW"/>
</dbReference>
<dbReference type="InterPro" id="IPR019793">
    <property type="entry name" value="Peroxidases_heam-ligand_BS"/>
</dbReference>
<evidence type="ECO:0000256" key="8">
    <source>
        <dbReference type="ARBA" id="ARBA00022837"/>
    </source>
</evidence>
<feature type="binding site" evidence="16">
    <location>
        <position position="78"/>
    </location>
    <ligand>
        <name>Ca(2+)</name>
        <dbReference type="ChEBI" id="CHEBI:29108"/>
        <label>1</label>
    </ligand>
</feature>
<evidence type="ECO:0000256" key="14">
    <source>
        <dbReference type="PIRSR" id="PIRSR600823-1"/>
    </source>
</evidence>
<evidence type="ECO:0000256" key="1">
    <source>
        <dbReference type="ARBA" id="ARBA00000189"/>
    </source>
</evidence>
<accession>A0AAD7QEE2</accession>
<evidence type="ECO:0000256" key="4">
    <source>
        <dbReference type="ARBA" id="ARBA00012313"/>
    </source>
</evidence>
<evidence type="ECO:0000259" key="20">
    <source>
        <dbReference type="PROSITE" id="PS50873"/>
    </source>
</evidence>
<evidence type="ECO:0000256" key="5">
    <source>
        <dbReference type="ARBA" id="ARBA00022559"/>
    </source>
</evidence>
<evidence type="ECO:0000256" key="15">
    <source>
        <dbReference type="PIRSR" id="PIRSR600823-2"/>
    </source>
</evidence>
<comment type="function">
    <text evidence="2">Removal of H(2)O(2), oxidation of toxic reductants, biosynthesis and degradation of lignin, suberization, auxin catabolism, response to environmental stresses such as wounding, pathogen attack and oxidative stress. These functions might be dependent on each isozyme/isoform in each plant tissue.</text>
</comment>
<evidence type="ECO:0000256" key="7">
    <source>
        <dbReference type="ARBA" id="ARBA00022723"/>
    </source>
</evidence>
<feature type="disulfide bond" evidence="18">
    <location>
        <begin position="125"/>
        <end position="326"/>
    </location>
</feature>
<comment type="catalytic activity">
    <reaction evidence="1 19">
        <text>2 a phenolic donor + H2O2 = 2 a phenolic radical donor + 2 H2O</text>
        <dbReference type="Rhea" id="RHEA:56136"/>
        <dbReference type="ChEBI" id="CHEBI:15377"/>
        <dbReference type="ChEBI" id="CHEBI:16240"/>
        <dbReference type="ChEBI" id="CHEBI:139520"/>
        <dbReference type="ChEBI" id="CHEBI:139521"/>
        <dbReference type="EC" id="1.11.1.7"/>
    </reaction>
</comment>
<feature type="signal peptide" evidence="19">
    <location>
        <begin position="1"/>
        <end position="17"/>
    </location>
</feature>
<dbReference type="InterPro" id="IPR000823">
    <property type="entry name" value="Peroxidase_pln"/>
</dbReference>
<evidence type="ECO:0000256" key="16">
    <source>
        <dbReference type="PIRSR" id="PIRSR600823-3"/>
    </source>
</evidence>
<feature type="binding site" evidence="16">
    <location>
        <position position="80"/>
    </location>
    <ligand>
        <name>Ca(2+)</name>
        <dbReference type="ChEBI" id="CHEBI:29108"/>
        <label>1</label>
    </ligand>
</feature>
<evidence type="ECO:0000256" key="3">
    <source>
        <dbReference type="ARBA" id="ARBA00006873"/>
    </source>
</evidence>
<feature type="domain" description="Plant heme peroxidase family profile" evidence="20">
    <location>
        <begin position="29"/>
        <end position="330"/>
    </location>
</feature>
<evidence type="ECO:0000256" key="6">
    <source>
        <dbReference type="ARBA" id="ARBA00022617"/>
    </source>
</evidence>
<proteinExistence type="inferred from homology"/>
<keyword evidence="13 19" id="KW-0376">Hydrogen peroxide</keyword>
<keyword evidence="22" id="KW-1185">Reference proteome</keyword>
<dbReference type="PRINTS" id="PR00461">
    <property type="entry name" value="PLPEROXIDASE"/>
</dbReference>
<evidence type="ECO:0000256" key="19">
    <source>
        <dbReference type="RuleBase" id="RU362060"/>
    </source>
</evidence>
<evidence type="ECO:0000256" key="13">
    <source>
        <dbReference type="ARBA" id="ARBA00023324"/>
    </source>
</evidence>
<comment type="cofactor">
    <cofactor evidence="16 19">
        <name>Ca(2+)</name>
        <dbReference type="ChEBI" id="CHEBI:29108"/>
    </cofactor>
    <text evidence="16 19">Binds 2 calcium ions per subunit.</text>
</comment>
<protein>
    <recommendedName>
        <fullName evidence="4 19">Peroxidase</fullName>
        <ecNumber evidence="4 19">1.11.1.7</ecNumber>
    </recommendedName>
</protein>